<keyword evidence="3" id="KW-1185">Reference proteome</keyword>
<proteinExistence type="predicted"/>
<evidence type="ECO:0000313" key="3">
    <source>
        <dbReference type="Proteomes" id="UP001556692"/>
    </source>
</evidence>
<feature type="compositionally biased region" description="Basic and acidic residues" evidence="1">
    <location>
        <begin position="87"/>
        <end position="106"/>
    </location>
</feature>
<dbReference type="Proteomes" id="UP001556692">
    <property type="component" value="Unassembled WGS sequence"/>
</dbReference>
<dbReference type="RefSeq" id="WP_367953406.1">
    <property type="nucleotide sequence ID" value="NZ_JBDPGJ010000002.1"/>
</dbReference>
<protein>
    <recommendedName>
        <fullName evidence="4">DUF1488 family protein</fullName>
    </recommendedName>
</protein>
<evidence type="ECO:0000256" key="1">
    <source>
        <dbReference type="SAM" id="MobiDB-lite"/>
    </source>
</evidence>
<evidence type="ECO:0008006" key="4">
    <source>
        <dbReference type="Google" id="ProtNLM"/>
    </source>
</evidence>
<accession>A0ABV3SFG9</accession>
<dbReference type="EMBL" id="JBDPGJ010000002">
    <property type="protein sequence ID" value="MEX0405512.1"/>
    <property type="molecule type" value="Genomic_DNA"/>
</dbReference>
<gene>
    <name evidence="2" type="ORF">ABGN05_07570</name>
</gene>
<organism evidence="2 3">
    <name type="scientific">Aquibium pacificus</name>
    <dbReference type="NCBI Taxonomy" id="3153579"/>
    <lineage>
        <taxon>Bacteria</taxon>
        <taxon>Pseudomonadati</taxon>
        <taxon>Pseudomonadota</taxon>
        <taxon>Alphaproteobacteria</taxon>
        <taxon>Hyphomicrobiales</taxon>
        <taxon>Phyllobacteriaceae</taxon>
        <taxon>Aquibium</taxon>
    </lineage>
</organism>
<name>A0ABV3SFG9_9HYPH</name>
<reference evidence="2 3" key="1">
    <citation type="submission" date="2024-05" db="EMBL/GenBank/DDBJ databases">
        <authorList>
            <person name="Jiang F."/>
        </authorList>
    </citation>
    <scope>NUCLEOTIDE SEQUENCE [LARGE SCALE GENOMIC DNA]</scope>
    <source>
        <strain evidence="2 3">LZ166</strain>
    </source>
</reference>
<feature type="region of interest" description="Disordered" evidence="1">
    <location>
        <begin position="62"/>
        <end position="106"/>
    </location>
</feature>
<evidence type="ECO:0000313" key="2">
    <source>
        <dbReference type="EMBL" id="MEX0405512.1"/>
    </source>
</evidence>
<comment type="caution">
    <text evidence="2">The sequence shown here is derived from an EMBL/GenBank/DDBJ whole genome shotgun (WGS) entry which is preliminary data.</text>
</comment>
<sequence>MAQFEPHVIHHSDAATPHYSVQFIGDAGENVTVECRLAAREDAYSRDEVIEAAYEIVSRVARQGTGHKRRTTSHETIASPAGGLSRPVEETQARTHTSEGADRGTA</sequence>